<dbReference type="GO" id="GO:0008270">
    <property type="term" value="F:zinc ion binding"/>
    <property type="evidence" value="ECO:0007669"/>
    <property type="project" value="InterPro"/>
</dbReference>
<evidence type="ECO:0000256" key="8">
    <source>
        <dbReference type="SAM" id="Coils"/>
    </source>
</evidence>
<evidence type="ECO:0000256" key="1">
    <source>
        <dbReference type="ARBA" id="ARBA00004123"/>
    </source>
</evidence>
<evidence type="ECO:0000313" key="11">
    <source>
        <dbReference type="EMBL" id="ONH69489.1"/>
    </source>
</evidence>
<keyword evidence="2" id="KW-0479">Metal-binding</keyword>
<comment type="caution">
    <text evidence="11">The sequence shown here is derived from an EMBL/GenBank/DDBJ whole genome shotgun (WGS) entry which is preliminary data.</text>
</comment>
<dbReference type="GO" id="GO:0000981">
    <property type="term" value="F:DNA-binding transcription factor activity, RNA polymerase II-specific"/>
    <property type="evidence" value="ECO:0007669"/>
    <property type="project" value="InterPro"/>
</dbReference>
<evidence type="ECO:0000256" key="6">
    <source>
        <dbReference type="ARBA" id="ARBA00023163"/>
    </source>
</evidence>
<feature type="domain" description="Zn(2)-C6 fungal-type" evidence="10">
    <location>
        <begin position="29"/>
        <end position="59"/>
    </location>
</feature>
<dbReference type="Pfam" id="PF04082">
    <property type="entry name" value="Fungal_trans"/>
    <property type="match status" value="1"/>
</dbReference>
<proteinExistence type="predicted"/>
<organism evidence="11 12">
    <name type="scientific">Cyberlindnera fabianii</name>
    <name type="common">Yeast</name>
    <name type="synonym">Hansenula fabianii</name>
    <dbReference type="NCBI Taxonomy" id="36022"/>
    <lineage>
        <taxon>Eukaryota</taxon>
        <taxon>Fungi</taxon>
        <taxon>Dikarya</taxon>
        <taxon>Ascomycota</taxon>
        <taxon>Saccharomycotina</taxon>
        <taxon>Saccharomycetes</taxon>
        <taxon>Phaffomycetales</taxon>
        <taxon>Phaffomycetaceae</taxon>
        <taxon>Cyberlindnera</taxon>
    </lineage>
</organism>
<keyword evidence="8" id="KW-0175">Coiled coil</keyword>
<keyword evidence="6" id="KW-0804">Transcription</keyword>
<dbReference type="GO" id="GO:0045944">
    <property type="term" value="P:positive regulation of transcription by RNA polymerase II"/>
    <property type="evidence" value="ECO:0007669"/>
    <property type="project" value="UniProtKB-ARBA"/>
</dbReference>
<evidence type="ECO:0000256" key="3">
    <source>
        <dbReference type="ARBA" id="ARBA00022833"/>
    </source>
</evidence>
<feature type="region of interest" description="Disordered" evidence="9">
    <location>
        <begin position="772"/>
        <end position="805"/>
    </location>
</feature>
<dbReference type="Proteomes" id="UP000189513">
    <property type="component" value="Unassembled WGS sequence"/>
</dbReference>
<dbReference type="SMART" id="SM00906">
    <property type="entry name" value="Fungal_trans"/>
    <property type="match status" value="1"/>
</dbReference>
<dbReference type="OMA" id="DCWRREL"/>
<dbReference type="InterPro" id="IPR001138">
    <property type="entry name" value="Zn2Cys6_DnaBD"/>
</dbReference>
<dbReference type="VEuPathDB" id="FungiDB:BON22_0334"/>
<feature type="region of interest" description="Disordered" evidence="9">
    <location>
        <begin position="959"/>
        <end position="993"/>
    </location>
</feature>
<dbReference type="GO" id="GO:0005634">
    <property type="term" value="C:nucleus"/>
    <property type="evidence" value="ECO:0007669"/>
    <property type="project" value="UniProtKB-SubCell"/>
</dbReference>
<keyword evidence="4" id="KW-0805">Transcription regulation</keyword>
<evidence type="ECO:0000256" key="7">
    <source>
        <dbReference type="ARBA" id="ARBA00023242"/>
    </source>
</evidence>
<feature type="compositionally biased region" description="Basic and acidic residues" evidence="9">
    <location>
        <begin position="772"/>
        <end position="782"/>
    </location>
</feature>
<keyword evidence="12" id="KW-1185">Reference proteome</keyword>
<reference evidence="12" key="1">
    <citation type="journal article" date="2017" name="Genome Announc.">
        <title>Genome sequences of Cyberlindnera fabianii 65, Pichia kudriavzevii 129, and Saccharomyces cerevisiae 131 isolated from fermented masau fruits in Zimbabwe.</title>
        <authorList>
            <person name="van Rijswijck I.M.H."/>
            <person name="Derks M.F.L."/>
            <person name="Abee T."/>
            <person name="de Ridder D."/>
            <person name="Smid E.J."/>
        </authorList>
    </citation>
    <scope>NUCLEOTIDE SEQUENCE [LARGE SCALE GENOMIC DNA]</scope>
    <source>
        <strain evidence="12">65</strain>
    </source>
</reference>
<dbReference type="STRING" id="36022.A0A1V2LC99"/>
<dbReference type="PANTHER" id="PTHR46910">
    <property type="entry name" value="TRANSCRIPTION FACTOR PDR1"/>
    <property type="match status" value="1"/>
</dbReference>
<dbReference type="PROSITE" id="PS00463">
    <property type="entry name" value="ZN2_CY6_FUNGAL_1"/>
    <property type="match status" value="1"/>
</dbReference>
<dbReference type="AlphaFoldDB" id="A0A1V2LC99"/>
<dbReference type="InterPro" id="IPR007219">
    <property type="entry name" value="XnlR_reg_dom"/>
</dbReference>
<accession>A0A1V2LC99</accession>
<feature type="coiled-coil region" evidence="8">
    <location>
        <begin position="73"/>
        <end position="100"/>
    </location>
</feature>
<evidence type="ECO:0000256" key="4">
    <source>
        <dbReference type="ARBA" id="ARBA00023015"/>
    </source>
</evidence>
<protein>
    <submittedName>
        <fullName evidence="11">Regulatory protein CAT8</fullName>
    </submittedName>
</protein>
<dbReference type="SUPFAM" id="SSF57701">
    <property type="entry name" value="Zn2/Cys6 DNA-binding domain"/>
    <property type="match status" value="1"/>
</dbReference>
<evidence type="ECO:0000259" key="10">
    <source>
        <dbReference type="PROSITE" id="PS50048"/>
    </source>
</evidence>
<dbReference type="FunFam" id="4.10.240.10:FF:000007">
    <property type="entry name" value="C6 transcription factor FacB"/>
    <property type="match status" value="1"/>
</dbReference>
<comment type="subcellular location">
    <subcellularLocation>
        <location evidence="1">Nucleus</location>
    </subcellularLocation>
</comment>
<dbReference type="InterPro" id="IPR050987">
    <property type="entry name" value="AtrR-like"/>
</dbReference>
<keyword evidence="3" id="KW-0862">Zinc</keyword>
<feature type="compositionally biased region" description="Low complexity" evidence="9">
    <location>
        <begin position="960"/>
        <end position="969"/>
    </location>
</feature>
<sequence>MADEICENKQPKTKVIRTPGSQTERVAQACDRCRLKKTRCDGKRPQCSQCAAVGFECKVSDRLSRRAFPRGYTETLEERVRELEAENRRLLALLEMKDERAELLSKIPAEPLSSSNLAVLDKLNNSNENTTDDGHNHVHSGPGCCANYPHSVHERPVSIAGSVDLDHGDLTDDDSMSFAGGDSIYGGSAYGGMTSMYNEELPPQRSMAVSFEQSNAPGLSAAAALARLKSAKLLGNANGLANLVAMSVPRSTEETLFVPSLLSKIGEVHGFDSSACLATAYTIASLKEAPKPSATIAPSAVSIASIDFRKITPPESQLFFSSLSLPPKIQLDQLVTVFFQCWAPVLPILDQGTFLTQYQNLSKSAESRFIDNAMLGKERFGAILVLVIQLALLAQPEANHANGDGKRDLELIAKLDTLIRQLVGSSLASASSIQSLQVLSLAMLYALHTGDVASSYSLRGRVVTMAQQLRLHRCPSAVLGTSGSTVSKAQQGERRVLFWCIYTLDAFSSLQLGVPRLFKDTEIECALPTGDDTDGPEGVNIVLVNNNKVSLVGKVSNLSLAMMRYSTVLGSILDFVFQRHPSMSTESSTTNLLQKQTLVHEGLLDDWRRDLPQSLKFELDVNGLPHKNSLQANPQHPLLILSYYTSKLLIHLPVIASEIGKRMAGNTTSGSPSHIVVQQCAIAILSVLTSLSHVPVPLNIPRTKTRLTLLSAKGALDYTRGGALFQESKNILQASVTELREQNSGDVPGSLSKHCVDWLEKAIDAILAQPDSLKRSSSEKKRSASLSTKGSLKRSPLQNESRNGDELEQMLSQLTGPPIVPTDSAAQKRAAAATCRHRSSSFSHTTPPDNVINANGGTVNGYPQIPTAISGQYKVAPSVSSDISLDENIELDFAADGSLALAPWLDFDIDIQELGKYSDELTQSTGHVKLEGANSAPNVLEVPQFSQTFDFKGGMNNGVSATSASASAGPGPGPSPGDEQKRRQSLFDWQNSM</sequence>
<dbReference type="GO" id="GO:0006351">
    <property type="term" value="P:DNA-templated transcription"/>
    <property type="evidence" value="ECO:0007669"/>
    <property type="project" value="InterPro"/>
</dbReference>
<dbReference type="Gene3D" id="4.10.240.10">
    <property type="entry name" value="Zn(2)-C6 fungal-type DNA-binding domain"/>
    <property type="match status" value="1"/>
</dbReference>
<dbReference type="InterPro" id="IPR036864">
    <property type="entry name" value="Zn2-C6_fun-type_DNA-bd_sf"/>
</dbReference>
<dbReference type="CDD" id="cd15485">
    <property type="entry name" value="ZIP_Cat8"/>
    <property type="match status" value="1"/>
</dbReference>
<dbReference type="PANTHER" id="PTHR46910:SF12">
    <property type="entry name" value="REGULATORY PROTEIN CAT8"/>
    <property type="match status" value="1"/>
</dbReference>
<dbReference type="GO" id="GO:0003677">
    <property type="term" value="F:DNA binding"/>
    <property type="evidence" value="ECO:0007669"/>
    <property type="project" value="UniProtKB-KW"/>
</dbReference>
<name>A0A1V2LC99_CYBFA</name>
<evidence type="ECO:0000256" key="2">
    <source>
        <dbReference type="ARBA" id="ARBA00022723"/>
    </source>
</evidence>
<evidence type="ECO:0000256" key="9">
    <source>
        <dbReference type="SAM" id="MobiDB-lite"/>
    </source>
</evidence>
<evidence type="ECO:0000313" key="12">
    <source>
        <dbReference type="Proteomes" id="UP000189513"/>
    </source>
</evidence>
<dbReference type="EMBL" id="MPUK01000001">
    <property type="protein sequence ID" value="ONH69489.1"/>
    <property type="molecule type" value="Genomic_DNA"/>
</dbReference>
<dbReference type="Pfam" id="PF00172">
    <property type="entry name" value="Zn_clus"/>
    <property type="match status" value="1"/>
</dbReference>
<dbReference type="CDD" id="cd00067">
    <property type="entry name" value="GAL4"/>
    <property type="match status" value="1"/>
</dbReference>
<dbReference type="SMART" id="SM00066">
    <property type="entry name" value="GAL4"/>
    <property type="match status" value="1"/>
</dbReference>
<dbReference type="CDD" id="cd12148">
    <property type="entry name" value="fungal_TF_MHR"/>
    <property type="match status" value="1"/>
</dbReference>
<gene>
    <name evidence="11" type="ORF">BON22_0334</name>
</gene>
<evidence type="ECO:0000256" key="5">
    <source>
        <dbReference type="ARBA" id="ARBA00023125"/>
    </source>
</evidence>
<dbReference type="PROSITE" id="PS50048">
    <property type="entry name" value="ZN2_CY6_FUNGAL_2"/>
    <property type="match status" value="1"/>
</dbReference>
<keyword evidence="5" id="KW-0238">DNA-binding</keyword>
<keyword evidence="7" id="KW-0539">Nucleus</keyword>